<comment type="caution">
    <text evidence="1">The sequence shown here is derived from an EMBL/GenBank/DDBJ whole genome shotgun (WGS) entry which is preliminary data.</text>
</comment>
<reference evidence="2" key="1">
    <citation type="journal article" date="2023" name="Proc. Natl. Acad. Sci. U.S.A.">
        <title>Genomic and structural basis for evolution of tropane alkaloid biosynthesis.</title>
        <authorList>
            <person name="Wanga Y.-J."/>
            <person name="Taina T."/>
            <person name="Yua J.-Y."/>
            <person name="Lia J."/>
            <person name="Xua B."/>
            <person name="Chenc J."/>
            <person name="D'Auriad J.C."/>
            <person name="Huanga J.-P."/>
            <person name="Huanga S.-X."/>
        </authorList>
    </citation>
    <scope>NUCLEOTIDE SEQUENCE [LARGE SCALE GENOMIC DNA]</scope>
    <source>
        <strain evidence="2">cv. KIB-2019</strain>
    </source>
</reference>
<name>A0A9Q1MVM0_9SOLA</name>
<evidence type="ECO:0000313" key="1">
    <source>
        <dbReference type="EMBL" id="KAJ8567438.1"/>
    </source>
</evidence>
<protein>
    <submittedName>
        <fullName evidence="1">Uncharacterized protein</fullName>
    </submittedName>
</protein>
<gene>
    <name evidence="1" type="ORF">K7X08_019646</name>
</gene>
<dbReference type="AlphaFoldDB" id="A0A9Q1MVM0"/>
<proteinExistence type="predicted"/>
<sequence>MLQMVEGRQVTDTSSEPMHVKSVDLEKKLYTGRYPSRILQLIEDCTSTVPSTRPSFATVIEILEEVSLLSRKQVAHLVIKAKAPSKGIC</sequence>
<keyword evidence="2" id="KW-1185">Reference proteome</keyword>
<dbReference type="EMBL" id="JAJAGQ010000003">
    <property type="protein sequence ID" value="KAJ8567438.1"/>
    <property type="molecule type" value="Genomic_DNA"/>
</dbReference>
<evidence type="ECO:0000313" key="2">
    <source>
        <dbReference type="Proteomes" id="UP001152561"/>
    </source>
</evidence>
<organism evidence="1 2">
    <name type="scientific">Anisodus acutangulus</name>
    <dbReference type="NCBI Taxonomy" id="402998"/>
    <lineage>
        <taxon>Eukaryota</taxon>
        <taxon>Viridiplantae</taxon>
        <taxon>Streptophyta</taxon>
        <taxon>Embryophyta</taxon>
        <taxon>Tracheophyta</taxon>
        <taxon>Spermatophyta</taxon>
        <taxon>Magnoliopsida</taxon>
        <taxon>eudicotyledons</taxon>
        <taxon>Gunneridae</taxon>
        <taxon>Pentapetalae</taxon>
        <taxon>asterids</taxon>
        <taxon>lamiids</taxon>
        <taxon>Solanales</taxon>
        <taxon>Solanaceae</taxon>
        <taxon>Solanoideae</taxon>
        <taxon>Hyoscyameae</taxon>
        <taxon>Anisodus</taxon>
    </lineage>
</organism>
<dbReference type="Gene3D" id="1.10.510.10">
    <property type="entry name" value="Transferase(Phosphotransferase) domain 1"/>
    <property type="match status" value="1"/>
</dbReference>
<accession>A0A9Q1MVM0</accession>
<dbReference type="Proteomes" id="UP001152561">
    <property type="component" value="Unassembled WGS sequence"/>
</dbReference>